<protein>
    <submittedName>
        <fullName evidence="3">Amidohydrolase family protein</fullName>
    </submittedName>
</protein>
<feature type="domain" description="Amidohydrolase-related" evidence="2">
    <location>
        <begin position="98"/>
        <end position="378"/>
    </location>
</feature>
<dbReference type="RefSeq" id="WP_166146870.1">
    <property type="nucleotide sequence ID" value="NZ_JAANYN010000004.1"/>
</dbReference>
<accession>A0ABX0H6F2</accession>
<proteinExistence type="predicted"/>
<keyword evidence="1" id="KW-0456">Lyase</keyword>
<dbReference type="PANTHER" id="PTHR21240">
    <property type="entry name" value="2-AMINO-3-CARBOXYLMUCONATE-6-SEMIALDEHYDE DECARBOXYLASE"/>
    <property type="match status" value="1"/>
</dbReference>
<keyword evidence="4" id="KW-1185">Reference proteome</keyword>
<gene>
    <name evidence="3" type="ORF">G9Q97_11255</name>
</gene>
<dbReference type="Pfam" id="PF04909">
    <property type="entry name" value="Amidohydro_2"/>
    <property type="match status" value="1"/>
</dbReference>
<evidence type="ECO:0000313" key="3">
    <source>
        <dbReference type="EMBL" id="NHE57388.1"/>
    </source>
</evidence>
<evidence type="ECO:0000259" key="2">
    <source>
        <dbReference type="Pfam" id="PF04909"/>
    </source>
</evidence>
<dbReference type="Gene3D" id="3.20.20.140">
    <property type="entry name" value="Metal-dependent hydrolases"/>
    <property type="match status" value="1"/>
</dbReference>
<evidence type="ECO:0000256" key="1">
    <source>
        <dbReference type="ARBA" id="ARBA00023239"/>
    </source>
</evidence>
<dbReference type="EMBL" id="JAANYN010000004">
    <property type="protein sequence ID" value="NHE57388.1"/>
    <property type="molecule type" value="Genomic_DNA"/>
</dbReference>
<sequence length="380" mass="42903">MQSILIVTRHSFLLPILIFCFLVCTGCNEEVQTPEKEVSAEENVNSLLLKDYKPESLYQSNGPAVEKAAFPVIDMHAHPYAKSEAALDEWVTIMDKVGIEKTIIQSYQTGAAFDSLVAVYNKYPDRFILYCGFDYSGFEEDDFGDAAIKELERCFSVGAKGVGELGDKGKGLFYSKPTKAFGMHINDPKMKPLLEKCAELGMPVSIHVAEPIWMYQPMDARNDGLMNAFKWRLDDQKGIVDHGGMIAILEEAIAQNPKTTFIACHYANSSYDLGILGNLFDKYPNLYADNSARYAETATIPRTVKKFYTQFADRLVYGTDMGISEEMYRTTLRILETADEHFYDRNISSYQWAMNGYDLPTDVLEKVYRGNALKILNLEP</sequence>
<dbReference type="InterPro" id="IPR006680">
    <property type="entry name" value="Amidohydro-rel"/>
</dbReference>
<comment type="caution">
    <text evidence="3">The sequence shown here is derived from an EMBL/GenBank/DDBJ whole genome shotgun (WGS) entry which is preliminary data.</text>
</comment>
<dbReference type="SUPFAM" id="SSF51556">
    <property type="entry name" value="Metallo-dependent hydrolases"/>
    <property type="match status" value="1"/>
</dbReference>
<dbReference type="InterPro" id="IPR032466">
    <property type="entry name" value="Metal_Hydrolase"/>
</dbReference>
<name>A0ABX0H6F2_9BACT</name>
<organism evidence="3 4">
    <name type="scientific">Cyclobacterium plantarum</name>
    <dbReference type="NCBI Taxonomy" id="2716263"/>
    <lineage>
        <taxon>Bacteria</taxon>
        <taxon>Pseudomonadati</taxon>
        <taxon>Bacteroidota</taxon>
        <taxon>Cytophagia</taxon>
        <taxon>Cytophagales</taxon>
        <taxon>Cyclobacteriaceae</taxon>
        <taxon>Cyclobacterium</taxon>
    </lineage>
</organism>
<dbReference type="Proteomes" id="UP000649799">
    <property type="component" value="Unassembled WGS sequence"/>
</dbReference>
<dbReference type="PANTHER" id="PTHR21240:SF28">
    <property type="entry name" value="ISO-OROTATE DECARBOXYLASE (EUROFUNG)"/>
    <property type="match status" value="1"/>
</dbReference>
<dbReference type="InterPro" id="IPR032465">
    <property type="entry name" value="ACMSD"/>
</dbReference>
<reference evidence="3 4" key="1">
    <citation type="submission" date="2020-03" db="EMBL/GenBank/DDBJ databases">
        <title>Cyclobacterium plantarum sp. nov., a marine bacterium isolated from a coastal-marine wetland.</title>
        <authorList>
            <person name="Sanchez-Porro C."/>
            <person name="Ventosa A."/>
            <person name="Amoozegar M."/>
        </authorList>
    </citation>
    <scope>NUCLEOTIDE SEQUENCE [LARGE SCALE GENOMIC DNA]</scope>
    <source>
        <strain evidence="3 4">GBPx2</strain>
    </source>
</reference>
<evidence type="ECO:0000313" key="4">
    <source>
        <dbReference type="Proteomes" id="UP000649799"/>
    </source>
</evidence>